<keyword evidence="2 5" id="KW-0238">DNA-binding</keyword>
<feature type="region of interest" description="Disordered" evidence="6">
    <location>
        <begin position="360"/>
        <end position="381"/>
    </location>
</feature>
<name>S5TCK9_9PEZI</name>
<dbReference type="EMBL" id="KC883458">
    <property type="protein sequence ID" value="AGS32064.1"/>
    <property type="molecule type" value="Genomic_DNA"/>
</dbReference>
<dbReference type="PROSITE" id="PS51325">
    <property type="entry name" value="ALPHA_BOX"/>
    <property type="match status" value="1"/>
</dbReference>
<reference evidence="8" key="1">
    <citation type="journal article" date="2013" name="Fungal Biol.">
        <title>Characterization of the mating-type genes in Leptographium procerum and Leptographium profanum.</title>
        <authorList>
            <person name="Duong T.A."/>
            <person name="de Beer Z.W."/>
            <person name="Wingfield B.D."/>
            <person name="Wingfield M.J."/>
        </authorList>
    </citation>
    <scope>NUCLEOTIDE SEQUENCE</scope>
    <source>
        <strain evidence="8">CMW 10555</strain>
    </source>
</reference>
<protein>
    <submittedName>
        <fullName evidence="8">MAT1-1-1</fullName>
    </submittedName>
</protein>
<evidence type="ECO:0000256" key="5">
    <source>
        <dbReference type="RuleBase" id="RU003516"/>
    </source>
</evidence>
<feature type="region of interest" description="Disordered" evidence="6">
    <location>
        <begin position="576"/>
        <end position="596"/>
    </location>
</feature>
<evidence type="ECO:0000259" key="7">
    <source>
        <dbReference type="PROSITE" id="PS51325"/>
    </source>
</evidence>
<accession>S5TCK9</accession>
<dbReference type="AlphaFoldDB" id="S5TCK9"/>
<comment type="subcellular location">
    <subcellularLocation>
        <location evidence="5">Nucleus</location>
    </subcellularLocation>
</comment>
<dbReference type="GO" id="GO:0045895">
    <property type="term" value="P:positive regulation of mating-type specific transcription, DNA-templated"/>
    <property type="evidence" value="ECO:0007669"/>
    <property type="project" value="InterPro"/>
</dbReference>
<comment type="similarity">
    <text evidence="5">Belongs to the MATALPHA1 family.</text>
</comment>
<evidence type="ECO:0000256" key="1">
    <source>
        <dbReference type="ARBA" id="ARBA00023015"/>
    </source>
</evidence>
<feature type="compositionally biased region" description="Low complexity" evidence="6">
    <location>
        <begin position="415"/>
        <end position="428"/>
    </location>
</feature>
<evidence type="ECO:0000256" key="2">
    <source>
        <dbReference type="ARBA" id="ARBA00023125"/>
    </source>
</evidence>
<dbReference type="GO" id="GO:0008301">
    <property type="term" value="F:DNA binding, bending"/>
    <property type="evidence" value="ECO:0007669"/>
    <property type="project" value="InterPro"/>
</dbReference>
<organism evidence="8">
    <name type="scientific">Leptographium profanum</name>
    <dbReference type="NCBI Taxonomy" id="1356864"/>
    <lineage>
        <taxon>Eukaryota</taxon>
        <taxon>Fungi</taxon>
        <taxon>Dikarya</taxon>
        <taxon>Ascomycota</taxon>
        <taxon>Pezizomycotina</taxon>
        <taxon>Sordariomycetes</taxon>
        <taxon>Sordariomycetidae</taxon>
        <taxon>Ophiostomatales</taxon>
        <taxon>Ophiostomataceae</taxon>
        <taxon>Leptographium</taxon>
    </lineage>
</organism>
<evidence type="ECO:0000256" key="3">
    <source>
        <dbReference type="ARBA" id="ARBA00023163"/>
    </source>
</evidence>
<dbReference type="InterPro" id="IPR006856">
    <property type="entry name" value="MATalpha_HMGbox"/>
</dbReference>
<feature type="compositionally biased region" description="Polar residues" evidence="6">
    <location>
        <begin position="583"/>
        <end position="594"/>
    </location>
</feature>
<evidence type="ECO:0000256" key="4">
    <source>
        <dbReference type="ARBA" id="ARBA00023242"/>
    </source>
</evidence>
<proteinExistence type="inferred from homology"/>
<evidence type="ECO:0000313" key="8">
    <source>
        <dbReference type="EMBL" id="AGS32064.1"/>
    </source>
</evidence>
<sequence>MPPSPTSSRLAMDKYRPLNAFMAFRSFYNRMLPNMQQKERSGVLTALWNVDPFKNQWAIVAKVFSYLRGEIGKNTVSLTSFLEHACAVMGIPSLDTYLEQQGFALLEDQTGKLNLIKYGEAKTPSVVASITELIHEAVSAGRKKRNRGKTNGSLVQSAAFQAFKEINKENIEAAAKGFTEEEDEVNFRQRGREPVPVTMSALEPITAADMISAATLTSASPAATTVATPATAAEAAAATAASTPIVGSSLQSYGDEEAAAGLYAEHELLQAVFARGLQLGHEHEHQKGQLVQKLYRRAYEMLIGGRFPVVTGADGFSRTIRNNPVAAAAELFSRSTAFHFDVLVVDDSDRVRQHVLCAMEPLGGNSSNEGNNGDDENISDSSKTFLVAGPATAHLTAQARAVAGPFSVAPPQKTSSSSSSSSSNNNNNIAPTYTQHMAYQTSFDAGQFHVFSSQLSGSSGNGGSGGHGHKDDNASEAETIVPVCEYAGDTDIDFDIDIDIDADINAEAWIHGGQPAEVADSEAMEYLEHVHEQENELVDGLSRSHGLLDLGGNSSLNGGVHYVDLVRGRTDAVTALGKHGHDQNSNSSTNNGSLPTAKRCRIYDDLQYLMGTMRQDETELRGQLARGQRPAVLANIHRGQTVAAMGGSDFGTDSGTGFGTDFGTGSHPARLGLAGYDFPIDGSGDDMLANFFAGGSSMMAGSAAAAAAQVIATASAEAADSEGMQFIHWPTN</sequence>
<feature type="domain" description="Alpha box" evidence="7">
    <location>
        <begin position="13"/>
        <end position="68"/>
    </location>
</feature>
<keyword evidence="3 5" id="KW-0804">Transcription</keyword>
<evidence type="ECO:0000256" key="6">
    <source>
        <dbReference type="SAM" id="MobiDB-lite"/>
    </source>
</evidence>
<dbReference type="GO" id="GO:0005634">
    <property type="term" value="C:nucleus"/>
    <property type="evidence" value="ECO:0007669"/>
    <property type="project" value="UniProtKB-SubCell"/>
</dbReference>
<keyword evidence="4 5" id="KW-0539">Nucleus</keyword>
<gene>
    <name evidence="8" type="primary">MAT1-1-1</name>
</gene>
<feature type="region of interest" description="Disordered" evidence="6">
    <location>
        <begin position="407"/>
        <end position="430"/>
    </location>
</feature>
<keyword evidence="1 5" id="KW-0805">Transcription regulation</keyword>
<dbReference type="Pfam" id="PF04769">
    <property type="entry name" value="MATalpha_HMGbox"/>
    <property type="match status" value="1"/>
</dbReference>
<feature type="region of interest" description="Disordered" evidence="6">
    <location>
        <begin position="454"/>
        <end position="473"/>
    </location>
</feature>